<feature type="domain" description="Putative DNA-binding" evidence="1">
    <location>
        <begin position="61"/>
        <end position="136"/>
    </location>
</feature>
<gene>
    <name evidence="2" type="ORF">ESB00_02985</name>
</gene>
<accession>A0A4Q1C7S2</accession>
<evidence type="ECO:0000259" key="1">
    <source>
        <dbReference type="Pfam" id="PF09836"/>
    </source>
</evidence>
<dbReference type="Proteomes" id="UP000290218">
    <property type="component" value="Unassembled WGS sequence"/>
</dbReference>
<keyword evidence="3" id="KW-1185">Reference proteome</keyword>
<name>A0A4Q1C7S2_9BACT</name>
<protein>
    <submittedName>
        <fullName evidence="2">DUF2063 domain-containing protein</fullName>
    </submittedName>
</protein>
<dbReference type="OrthoDB" id="192286at2"/>
<dbReference type="Gene3D" id="1.10.150.690">
    <property type="entry name" value="DUF2063"/>
    <property type="match status" value="1"/>
</dbReference>
<dbReference type="InterPro" id="IPR044922">
    <property type="entry name" value="DUF2063_N_sf"/>
</dbReference>
<comment type="caution">
    <text evidence="2">The sequence shown here is derived from an EMBL/GenBank/DDBJ whole genome shotgun (WGS) entry which is preliminary data.</text>
</comment>
<reference evidence="2 3" key="1">
    <citation type="submission" date="2019-01" db="EMBL/GenBank/DDBJ databases">
        <title>Lacunisphaera sp. strain TWA-58.</title>
        <authorList>
            <person name="Chen W.-M."/>
        </authorList>
    </citation>
    <scope>NUCLEOTIDE SEQUENCE [LARGE SCALE GENOMIC DNA]</scope>
    <source>
        <strain evidence="2 3">TWA-58</strain>
    </source>
</reference>
<dbReference type="InterPro" id="IPR018640">
    <property type="entry name" value="DUF2063"/>
</dbReference>
<dbReference type="EMBL" id="SDHX01000001">
    <property type="protein sequence ID" value="RXK54876.1"/>
    <property type="molecule type" value="Genomic_DNA"/>
</dbReference>
<evidence type="ECO:0000313" key="3">
    <source>
        <dbReference type="Proteomes" id="UP000290218"/>
    </source>
</evidence>
<proteinExistence type="predicted"/>
<dbReference type="Pfam" id="PF09836">
    <property type="entry name" value="DUF2063"/>
    <property type="match status" value="1"/>
</dbReference>
<organism evidence="2 3">
    <name type="scientific">Oleiharenicola lentus</name>
    <dbReference type="NCBI Taxonomy" id="2508720"/>
    <lineage>
        <taxon>Bacteria</taxon>
        <taxon>Pseudomonadati</taxon>
        <taxon>Verrucomicrobiota</taxon>
        <taxon>Opitutia</taxon>
        <taxon>Opitutales</taxon>
        <taxon>Opitutaceae</taxon>
        <taxon>Oleiharenicola</taxon>
    </lineage>
</organism>
<evidence type="ECO:0000313" key="2">
    <source>
        <dbReference type="EMBL" id="RXK54876.1"/>
    </source>
</evidence>
<sequence length="314" mass="35528">MASKSKAAKPKVATAPARIDSTRDLAALQRAMWGLVSQPLTADNRMKPRTRDGRSTAAAAAEIAKPNDRLTSFERLEIYNRMYWFRVLDSLYEDCPGLRAVLGDAKFMRMAEAYLQKYPSRSFTLRNLPSRLEKFLREEPKWSKPHTALCLDLARFEWAQVEVYDGGAQPLFRVEDLAGVNPARVRLALQPYLQLLLLDHPVDEFLIAIKKREALLRGDASNAPTRVRTAKVSRVPLPEREKCAVAVHRMDGRIYFKRLEPAACKVLLAIRAGQPLGQALAAGLPRAKPAQADWAGKVQVWFSTWMQLGWFCRR</sequence>
<dbReference type="AlphaFoldDB" id="A0A4Q1C7S2"/>
<dbReference type="RefSeq" id="WP_129046240.1">
    <property type="nucleotide sequence ID" value="NZ_SDHX01000001.1"/>
</dbReference>